<dbReference type="InterPro" id="IPR010093">
    <property type="entry name" value="SinI_DNA-bd"/>
</dbReference>
<dbReference type="Proteomes" id="UP001501842">
    <property type="component" value="Unassembled WGS sequence"/>
</dbReference>
<dbReference type="Gene3D" id="1.10.1660.10">
    <property type="match status" value="1"/>
</dbReference>
<dbReference type="InterPro" id="IPR000551">
    <property type="entry name" value="MerR-type_HTH_dom"/>
</dbReference>
<dbReference type="EMBL" id="BAAATZ010000022">
    <property type="protein sequence ID" value="GAA2732823.1"/>
    <property type="molecule type" value="Genomic_DNA"/>
</dbReference>
<dbReference type="NCBIfam" id="TIGR01764">
    <property type="entry name" value="excise"/>
    <property type="match status" value="1"/>
</dbReference>
<sequence length="62" mass="6917">MNQPDERPMTSGQVADAFGVSVRTVRRWATAGRLPYFRTPTGHRRFPHSAVTALLPAPERTP</sequence>
<name>A0ABN3UHF9_9ACTN</name>
<dbReference type="RefSeq" id="WP_344453586.1">
    <property type="nucleotide sequence ID" value="NZ_BAAATZ010000022.1"/>
</dbReference>
<dbReference type="SUPFAM" id="SSF46955">
    <property type="entry name" value="Putative DNA-binding domain"/>
    <property type="match status" value="1"/>
</dbReference>
<dbReference type="CDD" id="cd04762">
    <property type="entry name" value="HTH_MerR-trunc"/>
    <property type="match status" value="1"/>
</dbReference>
<protein>
    <recommendedName>
        <fullName evidence="1">HTH merR-type domain-containing protein</fullName>
    </recommendedName>
</protein>
<gene>
    <name evidence="2" type="ORF">GCM10010439_51410</name>
</gene>
<keyword evidence="3" id="KW-1185">Reference proteome</keyword>
<evidence type="ECO:0000313" key="3">
    <source>
        <dbReference type="Proteomes" id="UP001501842"/>
    </source>
</evidence>
<feature type="domain" description="HTH merR-type" evidence="1">
    <location>
        <begin position="10"/>
        <end position="46"/>
    </location>
</feature>
<dbReference type="InterPro" id="IPR009061">
    <property type="entry name" value="DNA-bd_dom_put_sf"/>
</dbReference>
<comment type="caution">
    <text evidence="2">The sequence shown here is derived from an EMBL/GenBank/DDBJ whole genome shotgun (WGS) entry which is preliminary data.</text>
</comment>
<proteinExistence type="predicted"/>
<evidence type="ECO:0000259" key="1">
    <source>
        <dbReference type="Pfam" id="PF00376"/>
    </source>
</evidence>
<reference evidence="2 3" key="1">
    <citation type="journal article" date="2019" name="Int. J. Syst. Evol. Microbiol.">
        <title>The Global Catalogue of Microorganisms (GCM) 10K type strain sequencing project: providing services to taxonomists for standard genome sequencing and annotation.</title>
        <authorList>
            <consortium name="The Broad Institute Genomics Platform"/>
            <consortium name="The Broad Institute Genome Sequencing Center for Infectious Disease"/>
            <person name="Wu L."/>
            <person name="Ma J."/>
        </authorList>
    </citation>
    <scope>NUCLEOTIDE SEQUENCE [LARGE SCALE GENOMIC DNA]</scope>
    <source>
        <strain evidence="2 3">JCM 8201</strain>
    </source>
</reference>
<accession>A0ABN3UHF9</accession>
<dbReference type="Pfam" id="PF00376">
    <property type="entry name" value="MerR"/>
    <property type="match status" value="1"/>
</dbReference>
<organism evidence="2 3">
    <name type="scientific">Actinocorallia aurantiaca</name>
    <dbReference type="NCBI Taxonomy" id="46204"/>
    <lineage>
        <taxon>Bacteria</taxon>
        <taxon>Bacillati</taxon>
        <taxon>Actinomycetota</taxon>
        <taxon>Actinomycetes</taxon>
        <taxon>Streptosporangiales</taxon>
        <taxon>Thermomonosporaceae</taxon>
        <taxon>Actinocorallia</taxon>
    </lineage>
</organism>
<evidence type="ECO:0000313" key="2">
    <source>
        <dbReference type="EMBL" id="GAA2732823.1"/>
    </source>
</evidence>